<reference evidence="1" key="2">
    <citation type="journal article" date="2021" name="PeerJ">
        <title>Extensive microbial diversity within the chicken gut microbiome revealed by metagenomics and culture.</title>
        <authorList>
            <person name="Gilroy R."/>
            <person name="Ravi A."/>
            <person name="Getino M."/>
            <person name="Pursley I."/>
            <person name="Horton D.L."/>
            <person name="Alikhan N.F."/>
            <person name="Baker D."/>
            <person name="Gharbi K."/>
            <person name="Hall N."/>
            <person name="Watson M."/>
            <person name="Adriaenssens E.M."/>
            <person name="Foster-Nyarko E."/>
            <person name="Jarju S."/>
            <person name="Secka A."/>
            <person name="Antonio M."/>
            <person name="Oren A."/>
            <person name="Chaudhuri R.R."/>
            <person name="La Ragione R."/>
            <person name="Hildebrand F."/>
            <person name="Pallen M.J."/>
        </authorList>
    </citation>
    <scope>NUCLEOTIDE SEQUENCE</scope>
    <source>
        <strain evidence="1">ChiGjej2B2-16831</strain>
    </source>
</reference>
<proteinExistence type="predicted"/>
<comment type="caution">
    <text evidence="1">The sequence shown here is derived from an EMBL/GenBank/DDBJ whole genome shotgun (WGS) entry which is preliminary data.</text>
</comment>
<evidence type="ECO:0000313" key="2">
    <source>
        <dbReference type="Proteomes" id="UP000824128"/>
    </source>
</evidence>
<evidence type="ECO:0000313" key="1">
    <source>
        <dbReference type="EMBL" id="HIU93921.1"/>
    </source>
</evidence>
<sequence length="185" mass="19567">MLNFLKENRRILLCTALALAAGTLLGGALSLPRAAQQQTEPAEQAGRIGEASILPATAIERQVCYLACGHLTEGPLPDADALVGMTRRELAQAYPEAAITTFTSERVRLVVSAEGYCPAHLLLMADAEGALAVYQMQEDTLQMEAVLALPLAADAFDAETAAALAAGVPFDTMDEINAYLESMES</sequence>
<organism evidence="1 2">
    <name type="scientific">Candidatus Aphodomorpha intestinavium</name>
    <dbReference type="NCBI Taxonomy" id="2840672"/>
    <lineage>
        <taxon>Bacteria</taxon>
        <taxon>Bacillati</taxon>
        <taxon>Bacillota</taxon>
        <taxon>Clostridia</taxon>
        <taxon>Eubacteriales</taxon>
        <taxon>Candidatus Aphodomorpha</taxon>
    </lineage>
</organism>
<reference evidence="1" key="1">
    <citation type="submission" date="2020-10" db="EMBL/GenBank/DDBJ databases">
        <authorList>
            <person name="Gilroy R."/>
        </authorList>
    </citation>
    <scope>NUCLEOTIDE SEQUENCE</scope>
    <source>
        <strain evidence="1">ChiGjej2B2-16831</strain>
    </source>
</reference>
<dbReference type="EMBL" id="DVNZ01000065">
    <property type="protein sequence ID" value="HIU93921.1"/>
    <property type="molecule type" value="Genomic_DNA"/>
</dbReference>
<accession>A0A9D1N2V4</accession>
<dbReference type="PROSITE" id="PS51318">
    <property type="entry name" value="TAT"/>
    <property type="match status" value="1"/>
</dbReference>
<dbReference type="AlphaFoldDB" id="A0A9D1N2V4"/>
<dbReference type="Proteomes" id="UP000824128">
    <property type="component" value="Unassembled WGS sequence"/>
</dbReference>
<protein>
    <recommendedName>
        <fullName evidence="3">Bypass of forespore C C-terminal domain-containing protein</fullName>
    </recommendedName>
</protein>
<dbReference type="InterPro" id="IPR006311">
    <property type="entry name" value="TAT_signal"/>
</dbReference>
<name>A0A9D1N2V4_9FIRM</name>
<evidence type="ECO:0008006" key="3">
    <source>
        <dbReference type="Google" id="ProtNLM"/>
    </source>
</evidence>
<gene>
    <name evidence="1" type="ORF">IAD24_02060</name>
</gene>